<dbReference type="RefSeq" id="WP_133389465.1">
    <property type="nucleotide sequence ID" value="NZ_SMUW01000018.1"/>
</dbReference>
<comment type="caution">
    <text evidence="1">The sequence shown here is derived from an EMBL/GenBank/DDBJ whole genome shotgun (WGS) entry which is preliminary data.</text>
</comment>
<protein>
    <submittedName>
        <fullName evidence="1">Uncharacterized protein</fullName>
    </submittedName>
</protein>
<keyword evidence="2" id="KW-1185">Reference proteome</keyword>
<accession>A0A4R5VEA6</accession>
<dbReference type="EMBL" id="SMUW01000018">
    <property type="protein sequence ID" value="TDK50617.1"/>
    <property type="molecule type" value="Genomic_DNA"/>
</dbReference>
<evidence type="ECO:0000313" key="2">
    <source>
        <dbReference type="Proteomes" id="UP000295438"/>
    </source>
</evidence>
<reference evidence="1 2" key="1">
    <citation type="submission" date="2019-03" db="EMBL/GenBank/DDBJ databases">
        <title>Algoriphagus aquimaris sp. nov., isolated form marine sediment in Pohang, Korea.</title>
        <authorList>
            <person name="Kim J."/>
            <person name="Yoon S.-H."/>
            <person name="Lee S.-S."/>
        </authorList>
    </citation>
    <scope>NUCLEOTIDE SEQUENCE [LARGE SCALE GENOMIC DNA]</scope>
    <source>
        <strain evidence="1 2">F21</strain>
    </source>
</reference>
<proteinExistence type="predicted"/>
<sequence length="328" mass="37393">MNQQFFHIASVNVVHEYSGEGLFNGLSFSPTTEAKLLAQNLNIVFKPFSGGLHILSAAPDLLQGEEAKLCFDVFNSNPLFFNFTDFGGSFRPDLRVFYFSIDPERSDRGNLHQGDFVSLSDGLEVLQKHGIRDLQSRLNGGEIKLYDEDHQGVSIIEFNRFFSGESSVFMVEGQEGRKTYYKPSSKMGKTPFGLLTLECSELFNSFKQSEVPVQYTIRFKSQKTIWRYVLSDDIYEKFNRLSIIDTQNQDFLFHESEFQIQGDRKVRSFESQTALPFLENVSPKFQLVEKVNGGEDLKVVIKQLPKASPEVLNRKAPNDDTIVSQIFI</sequence>
<gene>
    <name evidence="1" type="ORF">E1898_00835</name>
</gene>
<dbReference type="AlphaFoldDB" id="A0A4R5VEA6"/>
<evidence type="ECO:0000313" key="1">
    <source>
        <dbReference type="EMBL" id="TDK50617.1"/>
    </source>
</evidence>
<dbReference type="Proteomes" id="UP000295438">
    <property type="component" value="Unassembled WGS sequence"/>
</dbReference>
<name>A0A4R5VEA6_9BACT</name>
<organism evidence="1 2">
    <name type="scientific">Algoriphagus formosus</name>
    <dbReference type="NCBI Taxonomy" id="2007308"/>
    <lineage>
        <taxon>Bacteria</taxon>
        <taxon>Pseudomonadati</taxon>
        <taxon>Bacteroidota</taxon>
        <taxon>Cytophagia</taxon>
        <taxon>Cytophagales</taxon>
        <taxon>Cyclobacteriaceae</taxon>
        <taxon>Algoriphagus</taxon>
    </lineage>
</organism>